<protein>
    <recommendedName>
        <fullName evidence="6">Immunoglobulin domain-containing protein</fullName>
    </recommendedName>
</protein>
<dbReference type="CDD" id="cd05716">
    <property type="entry name" value="IgV_pIgR_like"/>
    <property type="match status" value="1"/>
</dbReference>
<dbReference type="AlphaFoldDB" id="A0A060WDK6"/>
<dbReference type="SMART" id="SM00409">
    <property type="entry name" value="IG"/>
    <property type="match status" value="2"/>
</dbReference>
<feature type="chain" id="PRO_5001594774" description="Immunoglobulin domain-containing protein" evidence="5">
    <location>
        <begin position="22"/>
        <end position="290"/>
    </location>
</feature>
<dbReference type="Proteomes" id="UP000193380">
    <property type="component" value="Unassembled WGS sequence"/>
</dbReference>
<reference evidence="7" key="1">
    <citation type="journal article" date="2014" name="Nat. Commun.">
        <title>The rainbow trout genome provides novel insights into evolution after whole-genome duplication in vertebrates.</title>
        <authorList>
            <person name="Berthelot C."/>
            <person name="Brunet F."/>
            <person name="Chalopin D."/>
            <person name="Juanchich A."/>
            <person name="Bernard M."/>
            <person name="Noel B."/>
            <person name="Bento P."/>
            <person name="Da Silva C."/>
            <person name="Labadie K."/>
            <person name="Alberti A."/>
            <person name="Aury J.M."/>
            <person name="Louis A."/>
            <person name="Dehais P."/>
            <person name="Bardou P."/>
            <person name="Montfort J."/>
            <person name="Klopp C."/>
            <person name="Cabau C."/>
            <person name="Gaspin C."/>
            <person name="Thorgaard G.H."/>
            <person name="Boussaha M."/>
            <person name="Quillet E."/>
            <person name="Guyomard R."/>
            <person name="Galiana D."/>
            <person name="Bobe J."/>
            <person name="Volff J.N."/>
            <person name="Genet C."/>
            <person name="Wincker P."/>
            <person name="Jaillon O."/>
            <person name="Roest Crollius H."/>
            <person name="Guiguen Y."/>
        </authorList>
    </citation>
    <scope>NUCLEOTIDE SEQUENCE [LARGE SCALE GENOMIC DNA]</scope>
</reference>
<keyword evidence="2" id="KW-0812">Transmembrane</keyword>
<keyword evidence="3" id="KW-0472">Membrane</keyword>
<feature type="domain" description="Immunoglobulin" evidence="6">
    <location>
        <begin position="131"/>
        <end position="230"/>
    </location>
</feature>
<evidence type="ECO:0000256" key="5">
    <source>
        <dbReference type="SAM" id="SignalP"/>
    </source>
</evidence>
<accession>A0A060WDK6</accession>
<dbReference type="InterPro" id="IPR036179">
    <property type="entry name" value="Ig-like_dom_sf"/>
</dbReference>
<dbReference type="PANTHER" id="PTHR11860:SF118">
    <property type="entry name" value="CMRF35-LIKE MOLECULE 3-RELATED"/>
    <property type="match status" value="1"/>
</dbReference>
<evidence type="ECO:0000259" key="6">
    <source>
        <dbReference type="SMART" id="SM00409"/>
    </source>
</evidence>
<gene>
    <name evidence="7" type="ORF">GSONMT00068844001</name>
</gene>
<feature type="compositionally biased region" description="Low complexity" evidence="4">
    <location>
        <begin position="256"/>
        <end position="271"/>
    </location>
</feature>
<comment type="subcellular location">
    <subcellularLocation>
        <location evidence="1">Membrane</location>
    </subcellularLocation>
</comment>
<evidence type="ECO:0000256" key="1">
    <source>
        <dbReference type="ARBA" id="ARBA00004370"/>
    </source>
</evidence>
<dbReference type="InterPro" id="IPR013783">
    <property type="entry name" value="Ig-like_fold"/>
</dbReference>
<dbReference type="InterPro" id="IPR050671">
    <property type="entry name" value="CD300_family_receptors"/>
</dbReference>
<dbReference type="GO" id="GO:0005886">
    <property type="term" value="C:plasma membrane"/>
    <property type="evidence" value="ECO:0007669"/>
    <property type="project" value="TreeGrafter"/>
</dbReference>
<feature type="region of interest" description="Disordered" evidence="4">
    <location>
        <begin position="256"/>
        <end position="277"/>
    </location>
</feature>
<feature type="signal peptide" evidence="5">
    <location>
        <begin position="1"/>
        <end position="21"/>
    </location>
</feature>
<evidence type="ECO:0000256" key="3">
    <source>
        <dbReference type="ARBA" id="ARBA00023136"/>
    </source>
</evidence>
<keyword evidence="5" id="KW-0732">Signal</keyword>
<organism evidence="7 8">
    <name type="scientific">Oncorhynchus mykiss</name>
    <name type="common">Rainbow trout</name>
    <name type="synonym">Salmo gairdneri</name>
    <dbReference type="NCBI Taxonomy" id="8022"/>
    <lineage>
        <taxon>Eukaryota</taxon>
        <taxon>Metazoa</taxon>
        <taxon>Chordata</taxon>
        <taxon>Craniata</taxon>
        <taxon>Vertebrata</taxon>
        <taxon>Euteleostomi</taxon>
        <taxon>Actinopterygii</taxon>
        <taxon>Neopterygii</taxon>
        <taxon>Teleostei</taxon>
        <taxon>Protacanthopterygii</taxon>
        <taxon>Salmoniformes</taxon>
        <taxon>Salmonidae</taxon>
        <taxon>Salmoninae</taxon>
        <taxon>Oncorhynchus</taxon>
    </lineage>
</organism>
<reference evidence="7" key="2">
    <citation type="submission" date="2014-03" db="EMBL/GenBank/DDBJ databases">
        <authorList>
            <person name="Genoscope - CEA"/>
        </authorList>
    </citation>
    <scope>NUCLEOTIDE SEQUENCE</scope>
</reference>
<dbReference type="EMBL" id="FR904436">
    <property type="protein sequence ID" value="CDQ63299.1"/>
    <property type="molecule type" value="Genomic_DNA"/>
</dbReference>
<dbReference type="Gene3D" id="2.60.40.10">
    <property type="entry name" value="Immunoglobulins"/>
    <property type="match status" value="2"/>
</dbReference>
<proteinExistence type="predicted"/>
<evidence type="ECO:0000313" key="7">
    <source>
        <dbReference type="EMBL" id="CDQ63299.1"/>
    </source>
</evidence>
<evidence type="ECO:0000313" key="8">
    <source>
        <dbReference type="Proteomes" id="UP000193380"/>
    </source>
</evidence>
<dbReference type="STRING" id="8022.A0A060WDK6"/>
<dbReference type="Pfam" id="PF07686">
    <property type="entry name" value="V-set"/>
    <property type="match status" value="2"/>
</dbReference>
<name>A0A060WDK6_ONCMY</name>
<dbReference type="GO" id="GO:0004888">
    <property type="term" value="F:transmembrane signaling receptor activity"/>
    <property type="evidence" value="ECO:0007669"/>
    <property type="project" value="TreeGrafter"/>
</dbReference>
<dbReference type="InterPro" id="IPR003599">
    <property type="entry name" value="Ig_sub"/>
</dbReference>
<dbReference type="PaxDb" id="8022-A0A060WDK6"/>
<feature type="domain" description="Immunoglobulin" evidence="6">
    <location>
        <begin position="23"/>
        <end position="123"/>
    </location>
</feature>
<evidence type="ECO:0000256" key="4">
    <source>
        <dbReference type="SAM" id="MobiDB-lite"/>
    </source>
</evidence>
<dbReference type="InterPro" id="IPR013106">
    <property type="entry name" value="Ig_V-set"/>
</dbReference>
<evidence type="ECO:0000256" key="2">
    <source>
        <dbReference type="ARBA" id="ARBA00022692"/>
    </source>
</evidence>
<dbReference type="PANTHER" id="PTHR11860">
    <property type="entry name" value="POLYMERIC-IMMUNOGLOBULIN RECEPTOR"/>
    <property type="match status" value="1"/>
</dbReference>
<dbReference type="SUPFAM" id="SSF48726">
    <property type="entry name" value="Immunoglobulin"/>
    <property type="match status" value="2"/>
</dbReference>
<sequence>MTSLRRVFFSLSAALWSVSIAEEIVVSGYEGGEAEISCSYGHGYENYKKYLCNRGCGNSDIVIETHLGVHHTKKGSFSLHDDIKRRVFTVNVTQLTLQHAGIYWCAVSRYGKDIYTEIRLQVVKDWCCDNRALVQGNSQASVSVNCPYKPQHKESQKYFCIGTRPSTCLQQATVTSKHNTGRFSLHDNNADGVFTVTITGLTQKDSGMYLCGIRVDRGLDVYSVVHLEVKETTTPLSPSPMTLVTTVTSVTSTSSLSSASTSSSLMPPSSAGFTNSTVTLHHSDTIPLEH</sequence>